<evidence type="ECO:0000313" key="2">
    <source>
        <dbReference type="Proteomes" id="UP001319060"/>
    </source>
</evidence>
<dbReference type="Proteomes" id="UP001319060">
    <property type="component" value="Unassembled WGS sequence"/>
</dbReference>
<feature type="non-terminal residue" evidence="1">
    <location>
        <position position="1"/>
    </location>
</feature>
<reference evidence="1 2" key="1">
    <citation type="submission" date="2021-01" db="EMBL/GenBank/DDBJ databases">
        <title>Genome Sequencing of Type Strains.</title>
        <authorList>
            <person name="Lemaire J.F."/>
            <person name="Inderbitzin P."/>
            <person name="Collins S.B."/>
            <person name="Wespe N."/>
            <person name="Knight-Connoni V."/>
        </authorList>
    </citation>
    <scope>NUCLEOTIDE SEQUENCE [LARGE SCALE GENOMIC DNA]</scope>
    <source>
        <strain evidence="1 2">DSM 14730</strain>
    </source>
</reference>
<name>A0ABS2ZED9_9BACL</name>
<gene>
    <name evidence="1" type="ORF">JYA64_12655</name>
</gene>
<accession>A0ABS2ZED9</accession>
<dbReference type="RefSeq" id="WP_205724031.1">
    <property type="nucleotide sequence ID" value="NZ_JAFHKS010000043.1"/>
</dbReference>
<keyword evidence="2" id="KW-1185">Reference proteome</keyword>
<sequence>QDLRAESKIYERNPRFTSGIQDLRAESKIYERNPRFTSGIQDLRARHSIHTLLSNPHKKAPVTAGAFSS</sequence>
<dbReference type="EMBL" id="JAFHKS010000043">
    <property type="protein sequence ID" value="MBN3546151.1"/>
    <property type="molecule type" value="Genomic_DNA"/>
</dbReference>
<proteinExistence type="predicted"/>
<protein>
    <submittedName>
        <fullName evidence="1">Uncharacterized protein</fullName>
    </submittedName>
</protein>
<organism evidence="1 2">
    <name type="scientific">Fictibacillus barbaricus</name>
    <dbReference type="NCBI Taxonomy" id="182136"/>
    <lineage>
        <taxon>Bacteria</taxon>
        <taxon>Bacillati</taxon>
        <taxon>Bacillota</taxon>
        <taxon>Bacilli</taxon>
        <taxon>Bacillales</taxon>
        <taxon>Fictibacillaceae</taxon>
        <taxon>Fictibacillus</taxon>
    </lineage>
</organism>
<evidence type="ECO:0000313" key="1">
    <source>
        <dbReference type="EMBL" id="MBN3546151.1"/>
    </source>
</evidence>
<comment type="caution">
    <text evidence="1">The sequence shown here is derived from an EMBL/GenBank/DDBJ whole genome shotgun (WGS) entry which is preliminary data.</text>
</comment>